<dbReference type="InterPro" id="IPR050816">
    <property type="entry name" value="Flavin-dep_Halogenase_NPB"/>
</dbReference>
<evidence type="ECO:0000313" key="3">
    <source>
        <dbReference type="EMBL" id="KIM80114.1"/>
    </source>
</evidence>
<dbReference type="PANTHER" id="PTHR43747:SF1">
    <property type="entry name" value="SLR1998 PROTEIN"/>
    <property type="match status" value="1"/>
</dbReference>
<dbReference type="Gene3D" id="3.50.50.60">
    <property type="entry name" value="FAD/NAD(P)-binding domain"/>
    <property type="match status" value="1"/>
</dbReference>
<dbReference type="Proteomes" id="UP000054166">
    <property type="component" value="Unassembled WGS sequence"/>
</dbReference>
<name>A0A0C3FJQ9_PILCF</name>
<comment type="similarity">
    <text evidence="1">Belongs to the flavin-dependent halogenase family.</text>
</comment>
<dbReference type="InterPro" id="IPR036188">
    <property type="entry name" value="FAD/NAD-bd_sf"/>
</dbReference>
<comment type="catalytic activity">
    <reaction evidence="2">
        <text>melleolide F + FADH2 + chloride + O2 = 6'-chloromelleolide F + FAD + 2 H2O + H(+)</text>
        <dbReference type="Rhea" id="RHEA:67160"/>
        <dbReference type="ChEBI" id="CHEBI:15377"/>
        <dbReference type="ChEBI" id="CHEBI:15378"/>
        <dbReference type="ChEBI" id="CHEBI:15379"/>
        <dbReference type="ChEBI" id="CHEBI:17996"/>
        <dbReference type="ChEBI" id="CHEBI:57692"/>
        <dbReference type="ChEBI" id="CHEBI:58307"/>
        <dbReference type="ChEBI" id="CHEBI:167712"/>
        <dbReference type="ChEBI" id="CHEBI:167713"/>
    </reaction>
    <physiologicalReaction direction="left-to-right" evidence="2">
        <dbReference type="Rhea" id="RHEA:67161"/>
    </physiologicalReaction>
</comment>
<dbReference type="OrthoDB" id="2647594at2759"/>
<dbReference type="PANTHER" id="PTHR43747">
    <property type="entry name" value="FAD-BINDING PROTEIN"/>
    <property type="match status" value="1"/>
</dbReference>
<dbReference type="GO" id="GO:0140907">
    <property type="term" value="F:flavin-dependent halogenase activity"/>
    <property type="evidence" value="ECO:0007669"/>
    <property type="project" value="UniProtKB-ARBA"/>
</dbReference>
<dbReference type="HOGENOM" id="CLU_024648_6_0_1"/>
<keyword evidence="4" id="KW-1185">Reference proteome</keyword>
<organism evidence="3 4">
    <name type="scientific">Piloderma croceum (strain F 1598)</name>
    <dbReference type="NCBI Taxonomy" id="765440"/>
    <lineage>
        <taxon>Eukaryota</taxon>
        <taxon>Fungi</taxon>
        <taxon>Dikarya</taxon>
        <taxon>Basidiomycota</taxon>
        <taxon>Agaricomycotina</taxon>
        <taxon>Agaricomycetes</taxon>
        <taxon>Agaricomycetidae</taxon>
        <taxon>Atheliales</taxon>
        <taxon>Atheliaceae</taxon>
        <taxon>Piloderma</taxon>
    </lineage>
</organism>
<evidence type="ECO:0000256" key="2">
    <source>
        <dbReference type="ARBA" id="ARBA00049364"/>
    </source>
</evidence>
<proteinExistence type="inferred from homology"/>
<dbReference type="EMBL" id="KN833005">
    <property type="protein sequence ID" value="KIM80114.1"/>
    <property type="molecule type" value="Genomic_DNA"/>
</dbReference>
<evidence type="ECO:0000256" key="1">
    <source>
        <dbReference type="ARBA" id="ARBA00005706"/>
    </source>
</evidence>
<dbReference type="GO" id="GO:0044550">
    <property type="term" value="P:secondary metabolite biosynthetic process"/>
    <property type="evidence" value="ECO:0007669"/>
    <property type="project" value="UniProtKB-ARBA"/>
</dbReference>
<dbReference type="Gene3D" id="3.30.9.100">
    <property type="match status" value="1"/>
</dbReference>
<dbReference type="AlphaFoldDB" id="A0A0C3FJQ9"/>
<gene>
    <name evidence="3" type="ORF">PILCRDRAFT_822629</name>
</gene>
<reference evidence="4" key="2">
    <citation type="submission" date="2015-01" db="EMBL/GenBank/DDBJ databases">
        <title>Evolutionary Origins and Diversification of the Mycorrhizal Mutualists.</title>
        <authorList>
            <consortium name="DOE Joint Genome Institute"/>
            <consortium name="Mycorrhizal Genomics Consortium"/>
            <person name="Kohler A."/>
            <person name="Kuo A."/>
            <person name="Nagy L.G."/>
            <person name="Floudas D."/>
            <person name="Copeland A."/>
            <person name="Barry K.W."/>
            <person name="Cichocki N."/>
            <person name="Veneault-Fourrey C."/>
            <person name="LaButti K."/>
            <person name="Lindquist E.A."/>
            <person name="Lipzen A."/>
            <person name="Lundell T."/>
            <person name="Morin E."/>
            <person name="Murat C."/>
            <person name="Riley R."/>
            <person name="Ohm R."/>
            <person name="Sun H."/>
            <person name="Tunlid A."/>
            <person name="Henrissat B."/>
            <person name="Grigoriev I.V."/>
            <person name="Hibbett D.S."/>
            <person name="Martin F."/>
        </authorList>
    </citation>
    <scope>NUCLEOTIDE SEQUENCE [LARGE SCALE GENOMIC DNA]</scope>
    <source>
        <strain evidence="4">F 1598</strain>
    </source>
</reference>
<dbReference type="InParanoid" id="A0A0C3FJQ9"/>
<dbReference type="SUPFAM" id="SSF51905">
    <property type="entry name" value="FAD/NAD(P)-binding domain"/>
    <property type="match status" value="1"/>
</dbReference>
<sequence length="292" mass="33106">MNPYGSGLHLDRALFDESLRDSVRDGCCKTNSDCVPSRMIRERFISVEKQDGTWSVHTEHLDTHTLNCYRSKWVVDATGRKAVLVRKLGAKVLKKDSLLAFYSLFVSSEDDNDHRTLIEATESGWWYTSQLAHNRRIVVYHTDDNDASAKLARKPDGFLDLLHNHTVHISQIILEHNYDLPPEAKFPHCTAAGSSVLDPICDETEHWCAVGDAAMSFDPLSSQGIITALNAGCFIGEELAKRITLESDATGSDGICSIPDYFEAVGQKYETQKKYYYRYARFDTEFWAKRRL</sequence>
<accession>A0A0C3FJQ9</accession>
<dbReference type="STRING" id="765440.A0A0C3FJQ9"/>
<protein>
    <recommendedName>
        <fullName evidence="5">FAD-binding domain-containing protein</fullName>
    </recommendedName>
</protein>
<evidence type="ECO:0000313" key="4">
    <source>
        <dbReference type="Proteomes" id="UP000054166"/>
    </source>
</evidence>
<reference evidence="3 4" key="1">
    <citation type="submission" date="2014-04" db="EMBL/GenBank/DDBJ databases">
        <authorList>
            <consortium name="DOE Joint Genome Institute"/>
            <person name="Kuo A."/>
            <person name="Tarkka M."/>
            <person name="Buscot F."/>
            <person name="Kohler A."/>
            <person name="Nagy L.G."/>
            <person name="Floudas D."/>
            <person name="Copeland A."/>
            <person name="Barry K.W."/>
            <person name="Cichocki N."/>
            <person name="Veneault-Fourrey C."/>
            <person name="LaButti K."/>
            <person name="Lindquist E.A."/>
            <person name="Lipzen A."/>
            <person name="Lundell T."/>
            <person name="Morin E."/>
            <person name="Murat C."/>
            <person name="Sun H."/>
            <person name="Tunlid A."/>
            <person name="Henrissat B."/>
            <person name="Grigoriev I.V."/>
            <person name="Hibbett D.S."/>
            <person name="Martin F."/>
            <person name="Nordberg H.P."/>
            <person name="Cantor M.N."/>
            <person name="Hua S.X."/>
        </authorList>
    </citation>
    <scope>NUCLEOTIDE SEQUENCE [LARGE SCALE GENOMIC DNA]</scope>
    <source>
        <strain evidence="3 4">F 1598</strain>
    </source>
</reference>
<evidence type="ECO:0008006" key="5">
    <source>
        <dbReference type="Google" id="ProtNLM"/>
    </source>
</evidence>